<dbReference type="Proteomes" id="UP000030341">
    <property type="component" value="Chromosome 1"/>
</dbReference>
<accession>A0A0A7EBB7</accession>
<dbReference type="eggNOG" id="ENOG5032Y6W">
    <property type="taxonomic scope" value="Bacteria"/>
</dbReference>
<gene>
    <name evidence="1" type="ORF">OM33_01140</name>
</gene>
<organism evidence="1 2">
    <name type="scientific">Pseudoalteromonas piratica</name>
    <dbReference type="NCBI Taxonomy" id="1348114"/>
    <lineage>
        <taxon>Bacteria</taxon>
        <taxon>Pseudomonadati</taxon>
        <taxon>Pseudomonadota</taxon>
        <taxon>Gammaproteobacteria</taxon>
        <taxon>Alteromonadales</taxon>
        <taxon>Pseudoalteromonadaceae</taxon>
        <taxon>Pseudoalteromonas</taxon>
    </lineage>
</organism>
<dbReference type="AlphaFoldDB" id="A0A0A7EBB7"/>
<protein>
    <submittedName>
        <fullName evidence="1">Prephenate dehydrogenase</fullName>
    </submittedName>
</protein>
<proteinExistence type="predicted"/>
<dbReference type="KEGG" id="pseo:OM33_01140"/>
<sequence length="97" mass="10867">MNSVISELNNNLKVLYRQAIDADGKLDALQQQGKGKFSTLFNKESGFAIEAKRFKPYVLEVASEVEALSNQESVDQTLLKSVVVKMQHLHQLLASFK</sequence>
<dbReference type="RefSeq" id="WP_038637640.1">
    <property type="nucleotide sequence ID" value="NZ_CP009888.1"/>
</dbReference>
<dbReference type="EMBL" id="CP009888">
    <property type="protein sequence ID" value="AIY63915.1"/>
    <property type="molecule type" value="Genomic_DNA"/>
</dbReference>
<dbReference type="OrthoDB" id="7067468at2"/>
<dbReference type="HOGENOM" id="CLU_161186_0_0_6"/>
<evidence type="ECO:0000313" key="2">
    <source>
        <dbReference type="Proteomes" id="UP000030341"/>
    </source>
</evidence>
<name>A0A0A7EBB7_9GAMM</name>
<dbReference type="STRING" id="1348114.OM33_01140"/>
<evidence type="ECO:0000313" key="1">
    <source>
        <dbReference type="EMBL" id="AIY63915.1"/>
    </source>
</evidence>
<reference evidence="1 2" key="1">
    <citation type="submission" date="2014-11" db="EMBL/GenBank/DDBJ databases">
        <title>Complete Genome Sequence of Pseudoalteromonas sp. Strain OCN003 Isolated from Kaneohe Bay, Oahu, Hawaii.</title>
        <authorList>
            <person name="Beurmann S."/>
            <person name="Videau P."/>
            <person name="Ushijima B."/>
            <person name="Smith A.M."/>
            <person name="Aeby G.S."/>
            <person name="Callahan S.M."/>
            <person name="Belcaid M."/>
        </authorList>
    </citation>
    <scope>NUCLEOTIDE SEQUENCE [LARGE SCALE GENOMIC DNA]</scope>
    <source>
        <strain evidence="1 2">OCN003</strain>
    </source>
</reference>
<keyword evidence="2" id="KW-1185">Reference proteome</keyword>